<dbReference type="InterPro" id="IPR028048">
    <property type="entry name" value="Tox-HNH-EHHH"/>
</dbReference>
<dbReference type="STRING" id="1891675.B1H58_07005"/>
<evidence type="ECO:0000256" key="1">
    <source>
        <dbReference type="SAM" id="MobiDB-lite"/>
    </source>
</evidence>
<feature type="domain" description="DUF8093" evidence="3">
    <location>
        <begin position="9"/>
        <end position="149"/>
    </location>
</feature>
<protein>
    <submittedName>
        <fullName evidence="4">Uncharacterized protein</fullName>
    </submittedName>
</protein>
<feature type="region of interest" description="Disordered" evidence="1">
    <location>
        <begin position="246"/>
        <end position="266"/>
    </location>
</feature>
<dbReference type="Pfam" id="PF15657">
    <property type="entry name" value="Tox-HNH-EHHH"/>
    <property type="match status" value="1"/>
</dbReference>
<accession>A0A1W6B416</accession>
<dbReference type="EMBL" id="CP019706">
    <property type="protein sequence ID" value="ARJ41793.1"/>
    <property type="molecule type" value="Genomic_DNA"/>
</dbReference>
<organism evidence="4 5">
    <name type="scientific">Pantoea alhagi</name>
    <dbReference type="NCBI Taxonomy" id="1891675"/>
    <lineage>
        <taxon>Bacteria</taxon>
        <taxon>Pseudomonadati</taxon>
        <taxon>Pseudomonadota</taxon>
        <taxon>Gammaproteobacteria</taxon>
        <taxon>Enterobacterales</taxon>
        <taxon>Erwiniaceae</taxon>
        <taxon>Pantoea</taxon>
    </lineage>
</organism>
<gene>
    <name evidence="4" type="ORF">B1H58_07005</name>
</gene>
<proteinExistence type="predicted"/>
<sequence>MGASLPGNRLICLSRDTLAPESFERIISPLAAWKHIEQDYRFDDSWNNSLYIVNIFPKFAHPLAATLPEYGRRSKEQLKALTERGEVVCLNDVSVLPAGLFYIDDNGMLICRDKTLFRFDGANRIIAAFNLAVSKRDYHHSGGKPAPTSSRQLREGSQPAVYETLNSKNVGRLLAAGGIYNGNVEGFRKTAEQLGGDAPAGYNQVLNETTRGVAIAGASIAVGLGIRRLNTARELEALSGQQKINQPGAVSGSERRTDVSDLPGLTSRNSAFRAAKDQAGIPKSSQFTTHKYVYDSDFENRTVYEFDVNGRKKYVILHEEDKYGRGPHFHAADDLRNNPMEKGKYNQYSGHHPEDMNGFNVTDKRK</sequence>
<evidence type="ECO:0000259" key="2">
    <source>
        <dbReference type="Pfam" id="PF15657"/>
    </source>
</evidence>
<evidence type="ECO:0000313" key="4">
    <source>
        <dbReference type="EMBL" id="ARJ41793.1"/>
    </source>
</evidence>
<reference evidence="4 5" key="1">
    <citation type="submission" date="2017-02" db="EMBL/GenBank/DDBJ databases">
        <title>Complete genome sequence of the drought resistance-promoting endophyte Pantoea alhagi LTYR-11Z.</title>
        <authorList>
            <person name="Zhang L."/>
        </authorList>
    </citation>
    <scope>NUCLEOTIDE SEQUENCE [LARGE SCALE GENOMIC DNA]</scope>
    <source>
        <strain evidence="4 5">LTYR-11Z</strain>
    </source>
</reference>
<keyword evidence="5" id="KW-1185">Reference proteome</keyword>
<dbReference type="AlphaFoldDB" id="A0A1W6B416"/>
<feature type="compositionally biased region" description="Basic and acidic residues" evidence="1">
    <location>
        <begin position="326"/>
        <end position="344"/>
    </location>
</feature>
<name>A0A1W6B416_9GAMM</name>
<dbReference type="InterPro" id="IPR058406">
    <property type="entry name" value="DUF8093"/>
</dbReference>
<evidence type="ECO:0000313" key="5">
    <source>
        <dbReference type="Proteomes" id="UP000192900"/>
    </source>
</evidence>
<dbReference type="PANTHER" id="PTHR34319:SF7">
    <property type="entry name" value="HNH ENDONUCLEASE DOMAIN-CONTAINING PROTEIN"/>
    <property type="match status" value="1"/>
</dbReference>
<feature type="region of interest" description="Disordered" evidence="1">
    <location>
        <begin position="326"/>
        <end position="366"/>
    </location>
</feature>
<evidence type="ECO:0000259" key="3">
    <source>
        <dbReference type="Pfam" id="PF26362"/>
    </source>
</evidence>
<dbReference type="KEGG" id="palh:B1H58_07005"/>
<dbReference type="RefSeq" id="WP_208615342.1">
    <property type="nucleotide sequence ID" value="NZ_CP019706.1"/>
</dbReference>
<dbReference type="PANTHER" id="PTHR34319">
    <property type="entry name" value="MAJOR EXPORTED PROTEIN"/>
    <property type="match status" value="1"/>
</dbReference>
<dbReference type="InterPro" id="IPR052947">
    <property type="entry name" value="T6SS_Hcp1_domain"/>
</dbReference>
<dbReference type="Pfam" id="PF26362">
    <property type="entry name" value="DUF8093"/>
    <property type="match status" value="1"/>
</dbReference>
<feature type="domain" description="HNH/Endo VII superfamily nuclease toxins" evidence="2">
    <location>
        <begin position="293"/>
        <end position="353"/>
    </location>
</feature>
<dbReference type="Proteomes" id="UP000192900">
    <property type="component" value="Chromosome"/>
</dbReference>